<dbReference type="PANTHER" id="PTHR43877">
    <property type="entry name" value="AMINOALKYLPHOSPHONATE N-ACETYLTRANSFERASE-RELATED-RELATED"/>
    <property type="match status" value="1"/>
</dbReference>
<dbReference type="OrthoDB" id="9788755at2"/>
<name>A0A4R4DYC1_9BACL</name>
<dbReference type="InterPro" id="IPR016181">
    <property type="entry name" value="Acyl_CoA_acyltransferase"/>
</dbReference>
<dbReference type="Gene3D" id="3.40.630.30">
    <property type="match status" value="1"/>
</dbReference>
<evidence type="ECO:0000256" key="2">
    <source>
        <dbReference type="ARBA" id="ARBA00023315"/>
    </source>
</evidence>
<evidence type="ECO:0000256" key="1">
    <source>
        <dbReference type="ARBA" id="ARBA00022679"/>
    </source>
</evidence>
<dbReference type="SUPFAM" id="SSF55729">
    <property type="entry name" value="Acyl-CoA N-acyltransferases (Nat)"/>
    <property type="match status" value="1"/>
</dbReference>
<dbReference type="PANTHER" id="PTHR43877:SF2">
    <property type="entry name" value="AMINOALKYLPHOSPHONATE N-ACETYLTRANSFERASE-RELATED"/>
    <property type="match status" value="1"/>
</dbReference>
<dbReference type="AlphaFoldDB" id="A0A4R4DYC1"/>
<keyword evidence="1 4" id="KW-0808">Transferase</keyword>
<dbReference type="CDD" id="cd04301">
    <property type="entry name" value="NAT_SF"/>
    <property type="match status" value="1"/>
</dbReference>
<dbReference type="Pfam" id="PF00583">
    <property type="entry name" value="Acetyltransf_1"/>
    <property type="match status" value="1"/>
</dbReference>
<dbReference type="InterPro" id="IPR050832">
    <property type="entry name" value="Bact_Acetyltransf"/>
</dbReference>
<dbReference type="InterPro" id="IPR000182">
    <property type="entry name" value="GNAT_dom"/>
</dbReference>
<evidence type="ECO:0000259" key="3">
    <source>
        <dbReference type="PROSITE" id="PS51186"/>
    </source>
</evidence>
<dbReference type="PROSITE" id="PS51186">
    <property type="entry name" value="GNAT"/>
    <property type="match status" value="1"/>
</dbReference>
<feature type="domain" description="N-acetyltransferase" evidence="3">
    <location>
        <begin position="1"/>
        <end position="124"/>
    </location>
</feature>
<dbReference type="RefSeq" id="WP_132420599.1">
    <property type="nucleotide sequence ID" value="NZ_SKFG01000059.1"/>
</dbReference>
<dbReference type="GO" id="GO:0016747">
    <property type="term" value="F:acyltransferase activity, transferring groups other than amino-acyl groups"/>
    <property type="evidence" value="ECO:0007669"/>
    <property type="project" value="InterPro"/>
</dbReference>
<proteinExistence type="predicted"/>
<organism evidence="4 5">
    <name type="scientific">Paenibacillus albiflavus</name>
    <dbReference type="NCBI Taxonomy" id="2545760"/>
    <lineage>
        <taxon>Bacteria</taxon>
        <taxon>Bacillati</taxon>
        <taxon>Bacillota</taxon>
        <taxon>Bacilli</taxon>
        <taxon>Bacillales</taxon>
        <taxon>Paenibacillaceae</taxon>
        <taxon>Paenibacillus</taxon>
    </lineage>
</organism>
<keyword evidence="5" id="KW-1185">Reference proteome</keyword>
<feature type="non-terminal residue" evidence="4">
    <location>
        <position position="124"/>
    </location>
</feature>
<evidence type="ECO:0000313" key="4">
    <source>
        <dbReference type="EMBL" id="TCZ68608.1"/>
    </source>
</evidence>
<gene>
    <name evidence="4" type="ORF">E0485_24225</name>
</gene>
<accession>A0A4R4DYC1</accession>
<keyword evidence="2" id="KW-0012">Acyltransferase</keyword>
<protein>
    <submittedName>
        <fullName evidence="4">N-acetyltransferase</fullName>
    </submittedName>
</protein>
<dbReference type="EMBL" id="SKFG01000059">
    <property type="protein sequence ID" value="TCZ68608.1"/>
    <property type="molecule type" value="Genomic_DNA"/>
</dbReference>
<evidence type="ECO:0000313" key="5">
    <source>
        <dbReference type="Proteomes" id="UP000295418"/>
    </source>
</evidence>
<comment type="caution">
    <text evidence="4">The sequence shown here is derived from an EMBL/GenBank/DDBJ whole genome shotgun (WGS) entry which is preliminary data.</text>
</comment>
<sequence length="124" mass="14414">MNIREAHEGDYPELRKLYLKSRHNTFVWDNIIEMTLEDFDKHTEDEFIIVAEEAGILMGFTSLYLPDNFIHNLFVHPDCSGKGVGSRLLQAADVKMNKPMLLKCVSKNHKALTFYERNGWKKVV</sequence>
<reference evidence="4 5" key="1">
    <citation type="submission" date="2019-03" db="EMBL/GenBank/DDBJ databases">
        <authorList>
            <person name="Kim M.K.M."/>
        </authorList>
    </citation>
    <scope>NUCLEOTIDE SEQUENCE [LARGE SCALE GENOMIC DNA]</scope>
    <source>
        <strain evidence="4 5">18JY21-1</strain>
    </source>
</reference>
<dbReference type="Proteomes" id="UP000295418">
    <property type="component" value="Unassembled WGS sequence"/>
</dbReference>